<organism evidence="1 2">
    <name type="scientific">Anaplasma phagocytophilum str. CRT53-1</name>
    <dbReference type="NCBI Taxonomy" id="1359157"/>
    <lineage>
        <taxon>Bacteria</taxon>
        <taxon>Pseudomonadati</taxon>
        <taxon>Pseudomonadota</taxon>
        <taxon>Alphaproteobacteria</taxon>
        <taxon>Rickettsiales</taxon>
        <taxon>Anaplasmataceae</taxon>
        <taxon>Anaplasma</taxon>
        <taxon>phagocytophilum group</taxon>
    </lineage>
</organism>
<evidence type="ECO:0000313" key="1">
    <source>
        <dbReference type="EMBL" id="KJV85682.1"/>
    </source>
</evidence>
<protein>
    <submittedName>
        <fullName evidence="1">Uncharacterized protein</fullName>
    </submittedName>
</protein>
<evidence type="ECO:0000313" key="2">
    <source>
        <dbReference type="Proteomes" id="UP000033722"/>
    </source>
</evidence>
<proteinExistence type="predicted"/>
<comment type="caution">
    <text evidence="1">The sequence shown here is derived from an EMBL/GenBank/DDBJ whole genome shotgun (WGS) entry which is preliminary data.</text>
</comment>
<dbReference type="AlphaFoldDB" id="A0A0F3Q0A3"/>
<gene>
    <name evidence="1" type="ORF">APHCRT_0964</name>
</gene>
<reference evidence="1 2" key="1">
    <citation type="submission" date="2015-01" db="EMBL/GenBank/DDBJ databases">
        <title>Genome Sequencing of Rickettsiales.</title>
        <authorList>
            <person name="Daugherty S.C."/>
            <person name="Su Q."/>
            <person name="Abolude K."/>
            <person name="Beier-Sexton M."/>
            <person name="Carlyon J.A."/>
            <person name="Carter R."/>
            <person name="Day N.P."/>
            <person name="Dumler S.J."/>
            <person name="Dyachenko V."/>
            <person name="Godinez A."/>
            <person name="Kurtti T.J."/>
            <person name="Lichay M."/>
            <person name="Mullins K.E."/>
            <person name="Ott S."/>
            <person name="Pappas-Brown V."/>
            <person name="Paris D.H."/>
            <person name="Patel P."/>
            <person name="Richards A.L."/>
            <person name="Sadzewicz L."/>
            <person name="Sears K."/>
            <person name="Seidman D."/>
            <person name="Sengamalay N."/>
            <person name="Stenos J."/>
            <person name="Tallon L.J."/>
            <person name="Vincent G."/>
            <person name="Fraser C.M."/>
            <person name="Munderloh U."/>
            <person name="Dunning-Hotopp J.C."/>
        </authorList>
    </citation>
    <scope>NUCLEOTIDE SEQUENCE [LARGE SCALE GENOMIC DNA]</scope>
    <source>
        <strain evidence="1 2">CRT53-1</strain>
    </source>
</reference>
<name>A0A0F3Q0A3_ANAPH</name>
<sequence length="48" mass="5242">MDSVYGIAVRAFAGAYGSFCKQLVMLALILRDYSFHFASVVHVVVCSV</sequence>
<dbReference type="EMBL" id="LAOD01000022">
    <property type="protein sequence ID" value="KJV85682.1"/>
    <property type="molecule type" value="Genomic_DNA"/>
</dbReference>
<dbReference type="Proteomes" id="UP000033722">
    <property type="component" value="Unassembled WGS sequence"/>
</dbReference>
<accession>A0A0F3Q0A3</accession>
<dbReference type="PATRIC" id="fig|1359157.3.peg.745"/>